<accession>C6M725</accession>
<evidence type="ECO:0000313" key="1">
    <source>
        <dbReference type="EMBL" id="EET43929.1"/>
    </source>
</evidence>
<protein>
    <submittedName>
        <fullName evidence="1">Uncharacterized protein</fullName>
    </submittedName>
</protein>
<organism evidence="1 2">
    <name type="scientific">Neisseria sicca ATCC 29256</name>
    <dbReference type="NCBI Taxonomy" id="547045"/>
    <lineage>
        <taxon>Bacteria</taxon>
        <taxon>Pseudomonadati</taxon>
        <taxon>Pseudomonadota</taxon>
        <taxon>Betaproteobacteria</taxon>
        <taxon>Neisseriales</taxon>
        <taxon>Neisseriaceae</taxon>
        <taxon>Neisseria</taxon>
    </lineage>
</organism>
<name>C6M725_NEISI</name>
<dbReference type="Proteomes" id="UP000005365">
    <property type="component" value="Unassembled WGS sequence"/>
</dbReference>
<gene>
    <name evidence="1" type="ORF">NEISICOT_02328</name>
</gene>
<reference evidence="1" key="1">
    <citation type="submission" date="2009-07" db="EMBL/GenBank/DDBJ databases">
        <authorList>
            <person name="Weinstock G."/>
            <person name="Sodergren E."/>
            <person name="Clifton S."/>
            <person name="Fulton L."/>
            <person name="Fulton B."/>
            <person name="Courtney L."/>
            <person name="Fronick C."/>
            <person name="Harrison M."/>
            <person name="Strong C."/>
            <person name="Farmer C."/>
            <person name="Delahaunty K."/>
            <person name="Markovic C."/>
            <person name="Hall O."/>
            <person name="Minx P."/>
            <person name="Tomlinson C."/>
            <person name="Mitreva M."/>
            <person name="Nelson J."/>
            <person name="Hou S."/>
            <person name="Wollam A."/>
            <person name="Pepin K.H."/>
            <person name="Johnson M."/>
            <person name="Bhonagiri V."/>
            <person name="Nash W.E."/>
            <person name="Warren W."/>
            <person name="Chinwalla A."/>
            <person name="Mardis E.R."/>
            <person name="Wilson R.K."/>
        </authorList>
    </citation>
    <scope>NUCLEOTIDE SEQUENCE [LARGE SCALE GENOMIC DNA]</scope>
    <source>
        <strain evidence="1">ATCC 29256</strain>
    </source>
</reference>
<keyword evidence="2" id="KW-1185">Reference proteome</keyword>
<evidence type="ECO:0000313" key="2">
    <source>
        <dbReference type="Proteomes" id="UP000005365"/>
    </source>
</evidence>
<proteinExistence type="predicted"/>
<dbReference type="AlphaFoldDB" id="C6M725"/>
<comment type="caution">
    <text evidence="1">The sequence shown here is derived from an EMBL/GenBank/DDBJ whole genome shotgun (WGS) entry which is preliminary data.</text>
</comment>
<dbReference type="EMBL" id="ACKO02000014">
    <property type="protein sequence ID" value="EET43929.1"/>
    <property type="molecule type" value="Genomic_DNA"/>
</dbReference>
<sequence length="132" mass="13779">MAGFGGECLQAEFRHAFAGAHGVGRAHGFVSGDEHEGADAGFDGGLGAQERAEDVVAYAFDGVELDHGDVFVGGGMIDGFNAVRGHDADQAFFILHGAEQGDDFDLTAGGCLSFAQFFVYAVQGELGQFEQQ</sequence>